<keyword evidence="4" id="KW-0964">Secreted</keyword>
<evidence type="ECO:0000256" key="5">
    <source>
        <dbReference type="ARBA" id="ARBA00022729"/>
    </source>
</evidence>
<name>A0A3P8HHW1_9TREM</name>
<dbReference type="InterPro" id="IPR036361">
    <property type="entry name" value="SAP_dom_sf"/>
</dbReference>
<dbReference type="OrthoDB" id="5597848at2759"/>
<keyword evidence="6" id="KW-1015">Disulfide bond</keyword>
<evidence type="ECO:0000259" key="9">
    <source>
        <dbReference type="Pfam" id="PF20145"/>
    </source>
</evidence>
<dbReference type="PANTHER" id="PTHR12990:SF5">
    <property type="entry name" value="MESENCEPHALIC ASTROCYTE-DERIVED NEUROTROPHIC FACTOR HOMOLOG"/>
    <property type="match status" value="1"/>
</dbReference>
<evidence type="ECO:0000256" key="7">
    <source>
        <dbReference type="ARBA" id="ARBA00032923"/>
    </source>
</evidence>
<dbReference type="InterPro" id="IPR045332">
    <property type="entry name" value="ARMET_N"/>
</dbReference>
<dbReference type="Pfam" id="PF10208">
    <property type="entry name" value="ARMET_C"/>
    <property type="match status" value="1"/>
</dbReference>
<accession>A0A3P8HHW1</accession>
<comment type="subcellular location">
    <subcellularLocation>
        <location evidence="1">Secreted</location>
    </subcellularLocation>
</comment>
<organism evidence="10 11">
    <name type="scientific">Echinostoma caproni</name>
    <dbReference type="NCBI Taxonomy" id="27848"/>
    <lineage>
        <taxon>Eukaryota</taxon>
        <taxon>Metazoa</taxon>
        <taxon>Spiralia</taxon>
        <taxon>Lophotrochozoa</taxon>
        <taxon>Platyhelminthes</taxon>
        <taxon>Trematoda</taxon>
        <taxon>Digenea</taxon>
        <taxon>Plagiorchiida</taxon>
        <taxon>Echinostomata</taxon>
        <taxon>Echinostomatoidea</taxon>
        <taxon>Echinostomatidae</taxon>
        <taxon>Echinostoma</taxon>
    </lineage>
</organism>
<dbReference type="GO" id="GO:0005615">
    <property type="term" value="C:extracellular space"/>
    <property type="evidence" value="ECO:0007669"/>
    <property type="project" value="TreeGrafter"/>
</dbReference>
<dbReference type="SUPFAM" id="SSF68906">
    <property type="entry name" value="SAP domain"/>
    <property type="match status" value="1"/>
</dbReference>
<dbReference type="EMBL" id="UZAN01065473">
    <property type="protein sequence ID" value="VDP93971.1"/>
    <property type="molecule type" value="Genomic_DNA"/>
</dbReference>
<feature type="domain" description="ARMET C-terminal" evidence="8">
    <location>
        <begin position="49"/>
        <end position="91"/>
    </location>
</feature>
<evidence type="ECO:0000256" key="6">
    <source>
        <dbReference type="ARBA" id="ARBA00023157"/>
    </source>
</evidence>
<dbReference type="GO" id="GO:0071542">
    <property type="term" value="P:dopaminergic neuron differentiation"/>
    <property type="evidence" value="ECO:0007669"/>
    <property type="project" value="TreeGrafter"/>
</dbReference>
<protein>
    <recommendedName>
        <fullName evidence="3">Mesencephalic astrocyte-derived neurotrophic factor homolog</fullName>
    </recommendedName>
    <alternativeName>
        <fullName evidence="7">MANF/CDNF-like protein</fullName>
    </alternativeName>
</protein>
<comment type="similarity">
    <text evidence="2">Belongs to the ARMET family.</text>
</comment>
<dbReference type="GO" id="GO:0031175">
    <property type="term" value="P:neuron projection development"/>
    <property type="evidence" value="ECO:0007669"/>
    <property type="project" value="TreeGrafter"/>
</dbReference>
<evidence type="ECO:0000256" key="1">
    <source>
        <dbReference type="ARBA" id="ARBA00004613"/>
    </source>
</evidence>
<dbReference type="Pfam" id="PF20145">
    <property type="entry name" value="ARMET_N"/>
    <property type="match status" value="1"/>
</dbReference>
<feature type="domain" description="ARMET N-terminal" evidence="9">
    <location>
        <begin position="2"/>
        <end position="45"/>
    </location>
</feature>
<evidence type="ECO:0000256" key="4">
    <source>
        <dbReference type="ARBA" id="ARBA00022525"/>
    </source>
</evidence>
<reference evidence="10 11" key="1">
    <citation type="submission" date="2018-11" db="EMBL/GenBank/DDBJ databases">
        <authorList>
            <consortium name="Pathogen Informatics"/>
        </authorList>
    </citation>
    <scope>NUCLEOTIDE SEQUENCE [LARGE SCALE GENOMIC DNA]</scope>
    <source>
        <strain evidence="10 11">Egypt</strain>
    </source>
</reference>
<evidence type="ECO:0000313" key="10">
    <source>
        <dbReference type="EMBL" id="VDP93971.1"/>
    </source>
</evidence>
<dbReference type="Proteomes" id="UP000272942">
    <property type="component" value="Unassembled WGS sequence"/>
</dbReference>
<dbReference type="Gene3D" id="1.10.225.10">
    <property type="entry name" value="Saposin-like"/>
    <property type="match status" value="1"/>
</dbReference>
<dbReference type="GO" id="GO:0005783">
    <property type="term" value="C:endoplasmic reticulum"/>
    <property type="evidence" value="ECO:0007669"/>
    <property type="project" value="TreeGrafter"/>
</dbReference>
<evidence type="ECO:0000256" key="3">
    <source>
        <dbReference type="ARBA" id="ARBA00014267"/>
    </source>
</evidence>
<dbReference type="AlphaFoldDB" id="A0A3P8HHW1"/>
<gene>
    <name evidence="10" type="ORF">ECPE_LOCUS16699</name>
</gene>
<proteinExistence type="inferred from homology"/>
<keyword evidence="11" id="KW-1185">Reference proteome</keyword>
<dbReference type="PANTHER" id="PTHR12990">
    <property type="entry name" value="ARMET-LIKE PROTEIN"/>
    <property type="match status" value="1"/>
</dbReference>
<dbReference type="Gene3D" id="1.10.720.30">
    <property type="entry name" value="SAP domain"/>
    <property type="match status" value="1"/>
</dbReference>
<evidence type="ECO:0000313" key="11">
    <source>
        <dbReference type="Proteomes" id="UP000272942"/>
    </source>
</evidence>
<evidence type="ECO:0000256" key="2">
    <source>
        <dbReference type="ARBA" id="ARBA00005617"/>
    </source>
</evidence>
<keyword evidence="5" id="KW-0732">Signal</keyword>
<dbReference type="InterPro" id="IPR019345">
    <property type="entry name" value="ARMET_C"/>
</dbReference>
<sequence length="105" mass="12136">MEESAAKTVNALVLPITMHKPAEKVCEDLKKTVTDICDLRYEKTLDLKTFDFEKAKVKELRDILRSWDIKCVGCVERSDFYNFVMENLPKYDPQAAAAYEAKKEL</sequence>
<evidence type="ECO:0000259" key="8">
    <source>
        <dbReference type="Pfam" id="PF10208"/>
    </source>
</evidence>
<dbReference type="InterPro" id="IPR045333">
    <property type="entry name" value="ARMET-like"/>
</dbReference>